<name>A0AAW1V581_9CUCU</name>
<dbReference type="PANTHER" id="PTHR46060">
    <property type="entry name" value="MARINER MOS1 TRANSPOSASE-LIKE PROTEIN"/>
    <property type="match status" value="1"/>
</dbReference>
<evidence type="ECO:0008006" key="3">
    <source>
        <dbReference type="Google" id="ProtNLM"/>
    </source>
</evidence>
<evidence type="ECO:0000313" key="1">
    <source>
        <dbReference type="EMBL" id="KAK9888538.1"/>
    </source>
</evidence>
<dbReference type="GO" id="GO:0003676">
    <property type="term" value="F:nucleic acid binding"/>
    <property type="evidence" value="ECO:0007669"/>
    <property type="project" value="InterPro"/>
</dbReference>
<protein>
    <recommendedName>
        <fullName evidence="3">Transposase</fullName>
    </recommendedName>
</protein>
<dbReference type="EMBL" id="JARQZJ010000121">
    <property type="protein sequence ID" value="KAK9888538.1"/>
    <property type="molecule type" value="Genomic_DNA"/>
</dbReference>
<dbReference type="InterPro" id="IPR036397">
    <property type="entry name" value="RNaseH_sf"/>
</dbReference>
<dbReference type="Gene3D" id="3.30.420.10">
    <property type="entry name" value="Ribonuclease H-like superfamily/Ribonuclease H"/>
    <property type="match status" value="1"/>
</dbReference>
<accession>A0AAW1V581</accession>
<proteinExistence type="predicted"/>
<gene>
    <name evidence="1" type="ORF">WA026_000784</name>
</gene>
<organism evidence="1 2">
    <name type="scientific">Henosepilachna vigintioctopunctata</name>
    <dbReference type="NCBI Taxonomy" id="420089"/>
    <lineage>
        <taxon>Eukaryota</taxon>
        <taxon>Metazoa</taxon>
        <taxon>Ecdysozoa</taxon>
        <taxon>Arthropoda</taxon>
        <taxon>Hexapoda</taxon>
        <taxon>Insecta</taxon>
        <taxon>Pterygota</taxon>
        <taxon>Neoptera</taxon>
        <taxon>Endopterygota</taxon>
        <taxon>Coleoptera</taxon>
        <taxon>Polyphaga</taxon>
        <taxon>Cucujiformia</taxon>
        <taxon>Coccinelloidea</taxon>
        <taxon>Coccinellidae</taxon>
        <taxon>Epilachninae</taxon>
        <taxon>Epilachnini</taxon>
        <taxon>Henosepilachna</taxon>
    </lineage>
</organism>
<reference evidence="1 2" key="1">
    <citation type="submission" date="2023-03" db="EMBL/GenBank/DDBJ databases">
        <title>Genome insight into feeding habits of ladybird beetles.</title>
        <authorList>
            <person name="Li H.-S."/>
            <person name="Huang Y.-H."/>
            <person name="Pang H."/>
        </authorList>
    </citation>
    <scope>NUCLEOTIDE SEQUENCE [LARGE SCALE GENOMIC DNA]</scope>
    <source>
        <strain evidence="1">SYSU_2023b</strain>
        <tissue evidence="1">Whole body</tissue>
    </source>
</reference>
<dbReference type="InterPro" id="IPR052709">
    <property type="entry name" value="Transposase-MT_Hybrid"/>
</dbReference>
<dbReference type="AlphaFoldDB" id="A0AAW1V581"/>
<sequence>MQRLREAIRLKRSELRKNKSFSKILHHDNAPAHTSMLVRYFLAQTNTAIRPYSLYSQDLEPCDVFLYPKQKRPMKGKRFATIDEIKSESKSELMLNPKSAFQKCLGD</sequence>
<comment type="caution">
    <text evidence="1">The sequence shown here is derived from an EMBL/GenBank/DDBJ whole genome shotgun (WGS) entry which is preliminary data.</text>
</comment>
<dbReference type="Proteomes" id="UP001431783">
    <property type="component" value="Unassembled WGS sequence"/>
</dbReference>
<keyword evidence="2" id="KW-1185">Reference proteome</keyword>
<evidence type="ECO:0000313" key="2">
    <source>
        <dbReference type="Proteomes" id="UP001431783"/>
    </source>
</evidence>
<dbReference type="PANTHER" id="PTHR46060:SF1">
    <property type="entry name" value="MARINER MOS1 TRANSPOSASE-LIKE PROTEIN"/>
    <property type="match status" value="1"/>
</dbReference>